<evidence type="ECO:0000313" key="2">
    <source>
        <dbReference type="EMBL" id="KAF2221659.1"/>
    </source>
</evidence>
<sequence>MPSKASFFTALAGILALAAAYVYLFGIPPQWKRAMEEKALQTMGENKASYLVKGQIDKVPASDQQDVKDLKKGISNLAGGALQNPLGKQAGNTADRLTSPLTGRQH</sequence>
<dbReference type="Proteomes" id="UP000799538">
    <property type="component" value="Unassembled WGS sequence"/>
</dbReference>
<evidence type="ECO:0000313" key="3">
    <source>
        <dbReference type="Proteomes" id="UP000799538"/>
    </source>
</evidence>
<feature type="compositionally biased region" description="Polar residues" evidence="1">
    <location>
        <begin position="90"/>
        <end position="106"/>
    </location>
</feature>
<protein>
    <submittedName>
        <fullName evidence="2">Uncharacterized protein</fullName>
    </submittedName>
</protein>
<accession>A0A6A6G7V6</accession>
<name>A0A6A6G7V6_9PEZI</name>
<dbReference type="OrthoDB" id="3001700at2759"/>
<evidence type="ECO:0000256" key="1">
    <source>
        <dbReference type="SAM" id="MobiDB-lite"/>
    </source>
</evidence>
<reference evidence="3" key="1">
    <citation type="journal article" date="2020" name="Stud. Mycol.">
        <title>101 Dothideomycetes genomes: A test case for predicting lifestyles and emergence of pathogens.</title>
        <authorList>
            <person name="Haridas S."/>
            <person name="Albert R."/>
            <person name="Binder M."/>
            <person name="Bloem J."/>
            <person name="LaButti K."/>
            <person name="Salamov A."/>
            <person name="Andreopoulos B."/>
            <person name="Baker S."/>
            <person name="Barry K."/>
            <person name="Bills G."/>
            <person name="Bluhm B."/>
            <person name="Cannon C."/>
            <person name="Castanera R."/>
            <person name="Culley D."/>
            <person name="Daum C."/>
            <person name="Ezra D."/>
            <person name="Gonzalez J."/>
            <person name="Henrissat B."/>
            <person name="Kuo A."/>
            <person name="Liang C."/>
            <person name="Lipzen A."/>
            <person name="Lutzoni F."/>
            <person name="Magnuson J."/>
            <person name="Mondo S."/>
            <person name="Nolan M."/>
            <person name="Ohm R."/>
            <person name="Pangilinan J."/>
            <person name="Park H.-J."/>
            <person name="Ramirez L."/>
            <person name="Alfaro M."/>
            <person name="Sun H."/>
            <person name="Tritt A."/>
            <person name="Yoshinaga Y."/>
            <person name="Zwiers L.-H."/>
            <person name="Turgeon B."/>
            <person name="Goodwin S."/>
            <person name="Spatafora J."/>
            <person name="Crous P."/>
            <person name="Grigoriev I."/>
        </authorList>
    </citation>
    <scope>NUCLEOTIDE SEQUENCE [LARGE SCALE GENOMIC DNA]</scope>
    <source>
        <strain evidence="3">CECT 20119</strain>
    </source>
</reference>
<organism evidence="2 3">
    <name type="scientific">Elsinoe ampelina</name>
    <dbReference type="NCBI Taxonomy" id="302913"/>
    <lineage>
        <taxon>Eukaryota</taxon>
        <taxon>Fungi</taxon>
        <taxon>Dikarya</taxon>
        <taxon>Ascomycota</taxon>
        <taxon>Pezizomycotina</taxon>
        <taxon>Dothideomycetes</taxon>
        <taxon>Dothideomycetidae</taxon>
        <taxon>Myriangiales</taxon>
        <taxon>Elsinoaceae</taxon>
        <taxon>Elsinoe</taxon>
    </lineage>
</organism>
<gene>
    <name evidence="2" type="ORF">BDZ85DRAFT_274645</name>
</gene>
<keyword evidence="3" id="KW-1185">Reference proteome</keyword>
<dbReference type="EMBL" id="ML992509">
    <property type="protein sequence ID" value="KAF2221659.1"/>
    <property type="molecule type" value="Genomic_DNA"/>
</dbReference>
<feature type="region of interest" description="Disordered" evidence="1">
    <location>
        <begin position="81"/>
        <end position="106"/>
    </location>
</feature>
<proteinExistence type="predicted"/>
<dbReference type="AlphaFoldDB" id="A0A6A6G7V6"/>